<evidence type="ECO:0000313" key="3">
    <source>
        <dbReference type="Proteomes" id="UP000673394"/>
    </source>
</evidence>
<feature type="domain" description="SLH" evidence="1">
    <location>
        <begin position="156"/>
        <end position="209"/>
    </location>
</feature>
<name>A0ABS5CNJ8_9BACL</name>
<dbReference type="InterPro" id="IPR001119">
    <property type="entry name" value="SLH_dom"/>
</dbReference>
<protein>
    <submittedName>
        <fullName evidence="2">S-layer homology domain-containing protein</fullName>
    </submittedName>
</protein>
<comment type="caution">
    <text evidence="2">The sequence shown here is derived from an EMBL/GenBank/DDBJ whole genome shotgun (WGS) entry which is preliminary data.</text>
</comment>
<dbReference type="Pfam" id="PF00395">
    <property type="entry name" value="SLH"/>
    <property type="match status" value="3"/>
</dbReference>
<gene>
    <name evidence="2" type="ORF">I8J30_32555</name>
</gene>
<feature type="domain" description="SLH" evidence="1">
    <location>
        <begin position="91"/>
        <end position="154"/>
    </location>
</feature>
<accession>A0ABS5CNJ8</accession>
<evidence type="ECO:0000259" key="1">
    <source>
        <dbReference type="PROSITE" id="PS51272"/>
    </source>
</evidence>
<dbReference type="EMBL" id="JAGKSP010000043">
    <property type="protein sequence ID" value="MBP3967402.1"/>
    <property type="molecule type" value="Genomic_DNA"/>
</dbReference>
<dbReference type="PROSITE" id="PS51272">
    <property type="entry name" value="SLH"/>
    <property type="match status" value="3"/>
</dbReference>
<keyword evidence="3" id="KW-1185">Reference proteome</keyword>
<proteinExistence type="predicted"/>
<dbReference type="PANTHER" id="PTHR43308">
    <property type="entry name" value="OUTER MEMBRANE PROTEIN ALPHA-RELATED"/>
    <property type="match status" value="1"/>
</dbReference>
<evidence type="ECO:0000313" key="2">
    <source>
        <dbReference type="EMBL" id="MBP3967402.1"/>
    </source>
</evidence>
<feature type="domain" description="SLH" evidence="1">
    <location>
        <begin position="29"/>
        <end position="90"/>
    </location>
</feature>
<reference evidence="2 3" key="1">
    <citation type="submission" date="2021-04" db="EMBL/GenBank/DDBJ databases">
        <title>Paenibacillus sp. DLE-14 whole genome sequence.</title>
        <authorList>
            <person name="Ham Y.J."/>
        </authorList>
    </citation>
    <scope>NUCLEOTIDE SEQUENCE [LARGE SCALE GENOMIC DNA]</scope>
    <source>
        <strain evidence="2 3">DLE-14</strain>
    </source>
</reference>
<dbReference type="Proteomes" id="UP000673394">
    <property type="component" value="Unassembled WGS sequence"/>
</dbReference>
<dbReference type="RefSeq" id="WP_210664495.1">
    <property type="nucleotide sequence ID" value="NZ_JAGKSP010000043.1"/>
</dbReference>
<sequence>VVKNAKYDKKTQTVTFAPEHFSYYAAGSAAIQFGDIETVAWAKDSIEALAARGVVQGVEDNRFAPQGQVTRAAFITMLIQALDLQATAAGTETGFSDVKSGQWYSDAIAAAKQLGIVTGKQDGSFGVNDSITRQDMAVILYRALQLEKPEAGAAAFTDQGAISAYAQEAVLAVQEAGLMNGLGNGSFAPKGETTRAQAAVTIYRILNLI</sequence>
<organism evidence="2 3">
    <name type="scientific">Paenibacillus lignilyticus</name>
    <dbReference type="NCBI Taxonomy" id="1172615"/>
    <lineage>
        <taxon>Bacteria</taxon>
        <taxon>Bacillati</taxon>
        <taxon>Bacillota</taxon>
        <taxon>Bacilli</taxon>
        <taxon>Bacillales</taxon>
        <taxon>Paenibacillaceae</taxon>
        <taxon>Paenibacillus</taxon>
    </lineage>
</organism>
<feature type="non-terminal residue" evidence="2">
    <location>
        <position position="1"/>
    </location>
</feature>
<dbReference type="InterPro" id="IPR051465">
    <property type="entry name" value="Cell_Envelope_Struct_Comp"/>
</dbReference>